<dbReference type="Proteomes" id="UP000799302">
    <property type="component" value="Unassembled WGS sequence"/>
</dbReference>
<evidence type="ECO:0000313" key="3">
    <source>
        <dbReference type="Proteomes" id="UP000799302"/>
    </source>
</evidence>
<reference evidence="2" key="1">
    <citation type="journal article" date="2020" name="Stud. Mycol.">
        <title>101 Dothideomycetes genomes: a test case for predicting lifestyles and emergence of pathogens.</title>
        <authorList>
            <person name="Haridas S."/>
            <person name="Albert R."/>
            <person name="Binder M."/>
            <person name="Bloem J."/>
            <person name="Labutti K."/>
            <person name="Salamov A."/>
            <person name="Andreopoulos B."/>
            <person name="Baker S."/>
            <person name="Barry K."/>
            <person name="Bills G."/>
            <person name="Bluhm B."/>
            <person name="Cannon C."/>
            <person name="Castanera R."/>
            <person name="Culley D."/>
            <person name="Daum C."/>
            <person name="Ezra D."/>
            <person name="Gonzalez J."/>
            <person name="Henrissat B."/>
            <person name="Kuo A."/>
            <person name="Liang C."/>
            <person name="Lipzen A."/>
            <person name="Lutzoni F."/>
            <person name="Magnuson J."/>
            <person name="Mondo S."/>
            <person name="Nolan M."/>
            <person name="Ohm R."/>
            <person name="Pangilinan J."/>
            <person name="Park H.-J."/>
            <person name="Ramirez L."/>
            <person name="Alfaro M."/>
            <person name="Sun H."/>
            <person name="Tritt A."/>
            <person name="Yoshinaga Y."/>
            <person name="Zwiers L.-H."/>
            <person name="Turgeon B."/>
            <person name="Goodwin S."/>
            <person name="Spatafora J."/>
            <person name="Crous P."/>
            <person name="Grigoriev I."/>
        </authorList>
    </citation>
    <scope>NUCLEOTIDE SEQUENCE</scope>
    <source>
        <strain evidence="2">CBS 115976</strain>
    </source>
</reference>
<keyword evidence="3" id="KW-1185">Reference proteome</keyword>
<feature type="region of interest" description="Disordered" evidence="1">
    <location>
        <begin position="133"/>
        <end position="175"/>
    </location>
</feature>
<name>A0A6A6TYG9_9PEZI</name>
<dbReference type="OrthoDB" id="3944128at2759"/>
<organism evidence="2 3">
    <name type="scientific">Microthyrium microscopicum</name>
    <dbReference type="NCBI Taxonomy" id="703497"/>
    <lineage>
        <taxon>Eukaryota</taxon>
        <taxon>Fungi</taxon>
        <taxon>Dikarya</taxon>
        <taxon>Ascomycota</taxon>
        <taxon>Pezizomycotina</taxon>
        <taxon>Dothideomycetes</taxon>
        <taxon>Dothideomycetes incertae sedis</taxon>
        <taxon>Microthyriales</taxon>
        <taxon>Microthyriaceae</taxon>
        <taxon>Microthyrium</taxon>
    </lineage>
</organism>
<dbReference type="AlphaFoldDB" id="A0A6A6TYG9"/>
<sequence length="328" mass="34689">MLTPFQGFFTTSPLNFAALNWPYPADAYSSQWCGFGASYATSCQHIVKDSLSMQLNFPETLREMFPSWSRCKFKNSGVVDPPKTLPADGIDGIDDLPGPLYKPKALSASKPASASAMFQSIAGPVSNSLYTEPAVPAQGINDGPLSLPRPTPVPKPQSSHHSATPGQGRSDEAPAQQEIGNSQVLAPGSIGVIIHDQDSTTVVAILRKDGSYDIMGTNLRPSNNGQIILSSGTVVSVRGDGQLLIDGQVAKPSVLPATGGLFTDLVASSARLSRTANVHESPTTPHVIAHDSQNVKTSEAGMAFTLSSDAMIACILPLLSRWAILHWI</sequence>
<protein>
    <submittedName>
        <fullName evidence="2">Uncharacterized protein</fullName>
    </submittedName>
</protein>
<dbReference type="EMBL" id="MU004243">
    <property type="protein sequence ID" value="KAF2664207.1"/>
    <property type="molecule type" value="Genomic_DNA"/>
</dbReference>
<feature type="compositionally biased region" description="Polar residues" evidence="1">
    <location>
        <begin position="156"/>
        <end position="167"/>
    </location>
</feature>
<evidence type="ECO:0000313" key="2">
    <source>
        <dbReference type="EMBL" id="KAF2664207.1"/>
    </source>
</evidence>
<accession>A0A6A6TYG9</accession>
<proteinExistence type="predicted"/>
<evidence type="ECO:0000256" key="1">
    <source>
        <dbReference type="SAM" id="MobiDB-lite"/>
    </source>
</evidence>
<gene>
    <name evidence="2" type="ORF">BT63DRAFT_429727</name>
</gene>